<dbReference type="PANTHER" id="PTHR38471:SF2">
    <property type="entry name" value="FOUR HELIX BUNDLE PROTEIN"/>
    <property type="match status" value="1"/>
</dbReference>
<gene>
    <name evidence="1" type="ORF">JIN82_09325</name>
</gene>
<evidence type="ECO:0000313" key="2">
    <source>
        <dbReference type="Proteomes" id="UP000624703"/>
    </source>
</evidence>
<dbReference type="Pfam" id="PF05635">
    <property type="entry name" value="23S_rRNA_IVP"/>
    <property type="match status" value="1"/>
</dbReference>
<comment type="caution">
    <text evidence="1">The sequence shown here is derived from an EMBL/GenBank/DDBJ whole genome shotgun (WGS) entry which is preliminary data.</text>
</comment>
<evidence type="ECO:0000313" key="1">
    <source>
        <dbReference type="EMBL" id="MBK1791349.1"/>
    </source>
</evidence>
<dbReference type="SUPFAM" id="SSF158446">
    <property type="entry name" value="IVS-encoded protein-like"/>
    <property type="match status" value="1"/>
</dbReference>
<dbReference type="AlphaFoldDB" id="A0A8J7MCT6"/>
<dbReference type="NCBIfam" id="TIGR02436">
    <property type="entry name" value="four helix bundle protein"/>
    <property type="match status" value="1"/>
</dbReference>
<dbReference type="EMBL" id="JAENIM010000039">
    <property type="protein sequence ID" value="MBK1791349.1"/>
    <property type="molecule type" value="Genomic_DNA"/>
</dbReference>
<dbReference type="PIRSF" id="PIRSF035652">
    <property type="entry name" value="CHP02436"/>
    <property type="match status" value="1"/>
</dbReference>
<keyword evidence="2" id="KW-1185">Reference proteome</keyword>
<dbReference type="PANTHER" id="PTHR38471">
    <property type="entry name" value="FOUR HELIX BUNDLE PROTEIN"/>
    <property type="match status" value="1"/>
</dbReference>
<dbReference type="InterPro" id="IPR036583">
    <property type="entry name" value="23S_rRNA_IVS_sf"/>
</dbReference>
<proteinExistence type="predicted"/>
<protein>
    <submittedName>
        <fullName evidence="1">Four helix bundle protein</fullName>
    </submittedName>
</protein>
<dbReference type="Gene3D" id="1.20.1440.60">
    <property type="entry name" value="23S rRNA-intervening sequence"/>
    <property type="match status" value="1"/>
</dbReference>
<organism evidence="1 2">
    <name type="scientific">Persicirhabdus sediminis</name>
    <dbReference type="NCBI Taxonomy" id="454144"/>
    <lineage>
        <taxon>Bacteria</taxon>
        <taxon>Pseudomonadati</taxon>
        <taxon>Verrucomicrobiota</taxon>
        <taxon>Verrucomicrobiia</taxon>
        <taxon>Verrucomicrobiales</taxon>
        <taxon>Verrucomicrobiaceae</taxon>
        <taxon>Persicirhabdus</taxon>
    </lineage>
</organism>
<sequence length="120" mass="13480">MMNAEFDISQRSFDFAVRIVKLCQFLEKQSGVPRTLANQLLRSGTSIGANIEEAQAGQSKADFIAKMSISRKEARETLYWIKLLEATELVTSDKIEGLKTEADEVVRILTSIVKTAQQRK</sequence>
<name>A0A8J7MCT6_9BACT</name>
<reference evidence="1" key="1">
    <citation type="submission" date="2021-01" db="EMBL/GenBank/DDBJ databases">
        <title>Modified the classification status of verrucomicrobia.</title>
        <authorList>
            <person name="Feng X."/>
        </authorList>
    </citation>
    <scope>NUCLEOTIDE SEQUENCE</scope>
    <source>
        <strain evidence="1">_KCTC 22039</strain>
    </source>
</reference>
<dbReference type="InterPro" id="IPR012657">
    <property type="entry name" value="23S_rRNA-intervening_sequence"/>
</dbReference>
<accession>A0A8J7MCT6</accession>
<dbReference type="Proteomes" id="UP000624703">
    <property type="component" value="Unassembled WGS sequence"/>
</dbReference>